<sequence length="81" mass="9453">MAVLEFWGLRRVMETTGVSKSELYRLMRAGQFPQSRPYQHSPKRRFWLSSEVQSWQMMQIGKGGIQNLTQADSDFEVLLNS</sequence>
<dbReference type="EMBL" id="PZZN01000003">
    <property type="protein sequence ID" value="PTM44702.1"/>
    <property type="molecule type" value="Genomic_DNA"/>
</dbReference>
<dbReference type="RefSeq" id="WP_107933428.1">
    <property type="nucleotide sequence ID" value="NZ_JAAOYQ010000003.1"/>
</dbReference>
<keyword evidence="2" id="KW-1185">Reference proteome</keyword>
<protein>
    <submittedName>
        <fullName evidence="1">AlpA family transcriptional regulator</fullName>
    </submittedName>
</protein>
<dbReference type="Gene3D" id="1.10.238.160">
    <property type="match status" value="1"/>
</dbReference>
<organism evidence="1 2">
    <name type="scientific">Sphingomonas aerolata</name>
    <dbReference type="NCBI Taxonomy" id="185951"/>
    <lineage>
        <taxon>Bacteria</taxon>
        <taxon>Pseudomonadati</taxon>
        <taxon>Pseudomonadota</taxon>
        <taxon>Alphaproteobacteria</taxon>
        <taxon>Sphingomonadales</taxon>
        <taxon>Sphingomonadaceae</taxon>
        <taxon>Sphingomonas</taxon>
    </lineage>
</organism>
<dbReference type="Pfam" id="PF05930">
    <property type="entry name" value="Phage_AlpA"/>
    <property type="match status" value="1"/>
</dbReference>
<gene>
    <name evidence="1" type="ORF">C8J24_2910</name>
</gene>
<evidence type="ECO:0000313" key="2">
    <source>
        <dbReference type="Proteomes" id="UP000240996"/>
    </source>
</evidence>
<dbReference type="Proteomes" id="UP000240996">
    <property type="component" value="Unassembled WGS sequence"/>
</dbReference>
<comment type="caution">
    <text evidence="1">The sequence shown here is derived from an EMBL/GenBank/DDBJ whole genome shotgun (WGS) entry which is preliminary data.</text>
</comment>
<accession>A0A2T4YMS4</accession>
<name>A0A2T4YMS4_9SPHN</name>
<reference evidence="1 2" key="1">
    <citation type="submission" date="2018-04" db="EMBL/GenBank/DDBJ databases">
        <title>Genomic Encyclopedia of Type Strains, Phase III (KMG-III): the genomes of soil and plant-associated and newly described type strains.</title>
        <authorList>
            <person name="Whitman W."/>
        </authorList>
    </citation>
    <scope>NUCLEOTIDE SEQUENCE [LARGE SCALE GENOMIC DNA]</scope>
    <source>
        <strain evidence="1 2">NW12</strain>
    </source>
</reference>
<dbReference type="AlphaFoldDB" id="A0A2T4YMS4"/>
<dbReference type="InterPro" id="IPR010260">
    <property type="entry name" value="AlpA"/>
</dbReference>
<evidence type="ECO:0000313" key="1">
    <source>
        <dbReference type="EMBL" id="PTM44702.1"/>
    </source>
</evidence>
<proteinExistence type="predicted"/>